<dbReference type="GeneID" id="54489246"/>
<evidence type="ECO:0000313" key="1">
    <source>
        <dbReference type="EMBL" id="KAF2758771.1"/>
    </source>
</evidence>
<dbReference type="Gene3D" id="3.40.50.300">
    <property type="entry name" value="P-loop containing nucleotide triphosphate hydrolases"/>
    <property type="match status" value="1"/>
</dbReference>
<name>A0A6A6WCD7_9PEZI</name>
<proteinExistence type="predicted"/>
<dbReference type="EMBL" id="ML996571">
    <property type="protein sequence ID" value="KAF2758771.1"/>
    <property type="molecule type" value="Genomic_DNA"/>
</dbReference>
<dbReference type="SUPFAM" id="SSF52540">
    <property type="entry name" value="P-loop containing nucleoside triphosphate hydrolases"/>
    <property type="match status" value="1"/>
</dbReference>
<accession>A0A6A6WCD7</accession>
<reference evidence="1" key="1">
    <citation type="journal article" date="2020" name="Stud. Mycol.">
        <title>101 Dothideomycetes genomes: a test case for predicting lifestyles and emergence of pathogens.</title>
        <authorList>
            <person name="Haridas S."/>
            <person name="Albert R."/>
            <person name="Binder M."/>
            <person name="Bloem J."/>
            <person name="Labutti K."/>
            <person name="Salamov A."/>
            <person name="Andreopoulos B."/>
            <person name="Baker S."/>
            <person name="Barry K."/>
            <person name="Bills G."/>
            <person name="Bluhm B."/>
            <person name="Cannon C."/>
            <person name="Castanera R."/>
            <person name="Culley D."/>
            <person name="Daum C."/>
            <person name="Ezra D."/>
            <person name="Gonzalez J."/>
            <person name="Henrissat B."/>
            <person name="Kuo A."/>
            <person name="Liang C."/>
            <person name="Lipzen A."/>
            <person name="Lutzoni F."/>
            <person name="Magnuson J."/>
            <person name="Mondo S."/>
            <person name="Nolan M."/>
            <person name="Ohm R."/>
            <person name="Pangilinan J."/>
            <person name="Park H.-J."/>
            <person name="Ramirez L."/>
            <person name="Alfaro M."/>
            <person name="Sun H."/>
            <person name="Tritt A."/>
            <person name="Yoshinaga Y."/>
            <person name="Zwiers L.-H."/>
            <person name="Turgeon B."/>
            <person name="Goodwin S."/>
            <person name="Spatafora J."/>
            <person name="Crous P."/>
            <person name="Grigoriev I."/>
        </authorList>
    </citation>
    <scope>NUCLEOTIDE SEQUENCE</scope>
    <source>
        <strain evidence="1">CBS 121739</strain>
    </source>
</reference>
<dbReference type="PANTHER" id="PTHR48312:SF1">
    <property type="entry name" value="SULFOTRANSFERASE"/>
    <property type="match status" value="1"/>
</dbReference>
<gene>
    <name evidence="1" type="ORF">EJ05DRAFT_510657</name>
</gene>
<dbReference type="InterPro" id="IPR027417">
    <property type="entry name" value="P-loop_NTPase"/>
</dbReference>
<organism evidence="1 2">
    <name type="scientific">Pseudovirgaria hyperparasitica</name>
    <dbReference type="NCBI Taxonomy" id="470096"/>
    <lineage>
        <taxon>Eukaryota</taxon>
        <taxon>Fungi</taxon>
        <taxon>Dikarya</taxon>
        <taxon>Ascomycota</taxon>
        <taxon>Pezizomycotina</taxon>
        <taxon>Dothideomycetes</taxon>
        <taxon>Dothideomycetes incertae sedis</taxon>
        <taxon>Acrospermales</taxon>
        <taxon>Acrospermaceae</taxon>
        <taxon>Pseudovirgaria</taxon>
    </lineage>
</organism>
<evidence type="ECO:0008006" key="3">
    <source>
        <dbReference type="Google" id="ProtNLM"/>
    </source>
</evidence>
<sequence length="315" mass="36536">MTWDQKRVFLFSHPRTASNLLTRILSKQPDWNISDYIFFDAHQYTRDTFDGIALEKVSRATWAEHTKLINHGHNHLHTFVRDSLRDHRHLLLKDHAHLVTPVEVAYGDECVSPTRSSAIVNGMNGLINSEAKSNPTIFSDELMLSWRPLFLIRSPILVFESWLMAEGEPYPDLESQYAKIYTTLRFQRHIFDWYKNHATASTTPIVVDADDVIEHPEVIGKLCDIVGMDKEQLLWAWEASPTPEKFLSNERFKRFLQSISDSVGIDRSKTSFGVTLEDRELDWKKTFGPERAAQLASRVNESWPDYEYLHSMKLS</sequence>
<dbReference type="RefSeq" id="XP_033601222.1">
    <property type="nucleotide sequence ID" value="XM_033748192.1"/>
</dbReference>
<dbReference type="Proteomes" id="UP000799437">
    <property type="component" value="Unassembled WGS sequence"/>
</dbReference>
<evidence type="ECO:0000313" key="2">
    <source>
        <dbReference type="Proteomes" id="UP000799437"/>
    </source>
</evidence>
<dbReference type="AlphaFoldDB" id="A0A6A6WCD7"/>
<keyword evidence="2" id="KW-1185">Reference proteome</keyword>
<dbReference type="PANTHER" id="PTHR48312">
    <property type="match status" value="1"/>
</dbReference>
<dbReference type="OrthoDB" id="3650366at2759"/>
<protein>
    <recommendedName>
        <fullName evidence="3">Sulfotransferase domain-containing protein</fullName>
    </recommendedName>
</protein>